<dbReference type="PANTHER" id="PTHR35596:SF1">
    <property type="entry name" value="MICROBIAL-TYPE PARG CATALYTIC DOMAIN-CONTAINING PROTEIN"/>
    <property type="match status" value="1"/>
</dbReference>
<dbReference type="NCBIfam" id="TIGR02452">
    <property type="entry name" value="TIGR02452 family protein"/>
    <property type="match status" value="1"/>
</dbReference>
<dbReference type="PANTHER" id="PTHR35596">
    <property type="entry name" value="DUF2263 DOMAIN-CONTAINING PROTEIN"/>
    <property type="match status" value="1"/>
</dbReference>
<dbReference type="OrthoDB" id="9806181at2"/>
<gene>
    <name evidence="2" type="ORF">FKZ61_04860</name>
</gene>
<reference evidence="2 3" key="1">
    <citation type="submission" date="2019-06" db="EMBL/GenBank/DDBJ databases">
        <title>Genome sequence of Litorilinea aerophila BAA-2444.</title>
        <authorList>
            <person name="Maclea K.S."/>
            <person name="Maurais E.G."/>
            <person name="Iannazzi L.C."/>
        </authorList>
    </citation>
    <scope>NUCLEOTIDE SEQUENCE [LARGE SCALE GENOMIC DNA]</scope>
    <source>
        <strain evidence="2 3">ATCC BAA-2444</strain>
    </source>
</reference>
<dbReference type="Proteomes" id="UP000317371">
    <property type="component" value="Unassembled WGS sequence"/>
</dbReference>
<comment type="caution">
    <text evidence="2">The sequence shown here is derived from an EMBL/GenBank/DDBJ whole genome shotgun (WGS) entry which is preliminary data.</text>
</comment>
<keyword evidence="3" id="KW-1185">Reference proteome</keyword>
<evidence type="ECO:0000259" key="1">
    <source>
        <dbReference type="Pfam" id="PF10021"/>
    </source>
</evidence>
<name>A0A540VLG7_9CHLR</name>
<dbReference type="RefSeq" id="WP_141608958.1">
    <property type="nucleotide sequence ID" value="NZ_VIGC02000005.1"/>
</dbReference>
<dbReference type="InterPro" id="IPR019261">
    <property type="entry name" value="PARG_cat_microbial"/>
</dbReference>
<organism evidence="2 3">
    <name type="scientific">Litorilinea aerophila</name>
    <dbReference type="NCBI Taxonomy" id="1204385"/>
    <lineage>
        <taxon>Bacteria</taxon>
        <taxon>Bacillati</taxon>
        <taxon>Chloroflexota</taxon>
        <taxon>Caldilineae</taxon>
        <taxon>Caldilineales</taxon>
        <taxon>Caldilineaceae</taxon>
        <taxon>Litorilinea</taxon>
    </lineage>
</organism>
<sequence>MTTPHQTRISRDLAREYGHQAVQILEAGQYVAPSGRTVQIGEQLERAVQGTVSYPPDVSLPEAQPGPHATRIQVINDSTLAAARLLLDEGHHPAALNFASANRPGGGFLNGALAQEEYLARSSGLYACLRDNPMYGFHRAQRNALYTDYVLYSPEVPVFRGDDGSLLEEPYTVGIITAPAVNARALRKYAPGRKKAILPAMWSRILKVLAVGLQHGHDSLVLGAWGCGAFGNDSRDIAPLFHRALTENFQGAYRRIIFAILDWSEEKRYIGPFEELFG</sequence>
<dbReference type="Gene3D" id="3.40.220.10">
    <property type="entry name" value="Leucine Aminopeptidase, subunit E, domain 1"/>
    <property type="match status" value="1"/>
</dbReference>
<dbReference type="InterPro" id="IPR043472">
    <property type="entry name" value="Macro_dom-like"/>
</dbReference>
<dbReference type="InterPro" id="IPR012664">
    <property type="entry name" value="CHP02452"/>
</dbReference>
<proteinExistence type="predicted"/>
<protein>
    <submittedName>
        <fullName evidence="2">TIGR02452 family protein</fullName>
    </submittedName>
</protein>
<dbReference type="AlphaFoldDB" id="A0A540VLG7"/>
<dbReference type="EMBL" id="VIGC01000005">
    <property type="protein sequence ID" value="TQE96973.1"/>
    <property type="molecule type" value="Genomic_DNA"/>
</dbReference>
<feature type="domain" description="Microbial-type PARG catalytic" evidence="1">
    <location>
        <begin position="20"/>
        <end position="160"/>
    </location>
</feature>
<dbReference type="PIRSF" id="PIRSF014899">
    <property type="entry name" value="UCP014899"/>
    <property type="match status" value="1"/>
</dbReference>
<accession>A0A540VLG7</accession>
<dbReference type="SUPFAM" id="SSF52949">
    <property type="entry name" value="Macro domain-like"/>
    <property type="match status" value="1"/>
</dbReference>
<dbReference type="InParanoid" id="A0A540VLG7"/>
<evidence type="ECO:0000313" key="3">
    <source>
        <dbReference type="Proteomes" id="UP000317371"/>
    </source>
</evidence>
<dbReference type="Pfam" id="PF10021">
    <property type="entry name" value="PARG_cat_microb"/>
    <property type="match status" value="1"/>
</dbReference>
<evidence type="ECO:0000313" key="2">
    <source>
        <dbReference type="EMBL" id="TQE96973.1"/>
    </source>
</evidence>